<evidence type="ECO:0000256" key="1">
    <source>
        <dbReference type="SAM" id="MobiDB-lite"/>
    </source>
</evidence>
<sequence>MPTVAARCRRWRSLPLQTRDSGRPSTRAMAATGAACFTAGAAATKAAAKQGARVGPLPSEKSADGLETLASAKSGSAGAPLPAGDSAAAGMSAPDVGGLKSGASYSSVGSSGGGNGAGSSSSTPVARSRWGFRGMFGLLTGAAVAPPPPVPTAPITEFTSALPPEKCALVLGRVLTSMNCNVMIKGESKVRAEYPMMRGEKLLVSVSAHRDVHAGETVISLKRSRRDRSRTTGSPEFSEFVANVHTNFRRATGGGGGGPAR</sequence>
<gene>
    <name evidence="2" type="ORF">BU14_0218s0047</name>
</gene>
<dbReference type="EMBL" id="KV918888">
    <property type="protein sequence ID" value="OSX75882.1"/>
    <property type="molecule type" value="Genomic_DNA"/>
</dbReference>
<name>A0A1X6P4S6_PORUM</name>
<dbReference type="AlphaFoldDB" id="A0A1X6P4S6"/>
<proteinExistence type="predicted"/>
<reference evidence="2 3" key="1">
    <citation type="submission" date="2017-03" db="EMBL/GenBank/DDBJ databases">
        <title>WGS assembly of Porphyra umbilicalis.</title>
        <authorList>
            <person name="Brawley S.H."/>
            <person name="Blouin N.A."/>
            <person name="Ficko-Blean E."/>
            <person name="Wheeler G.L."/>
            <person name="Lohr M."/>
            <person name="Goodson H.V."/>
            <person name="Jenkins J.W."/>
            <person name="Blaby-Haas C.E."/>
            <person name="Helliwell K.E."/>
            <person name="Chan C."/>
            <person name="Marriage T."/>
            <person name="Bhattacharya D."/>
            <person name="Klein A.S."/>
            <person name="Badis Y."/>
            <person name="Brodie J."/>
            <person name="Cao Y."/>
            <person name="Collen J."/>
            <person name="Dittami S.M."/>
            <person name="Gachon C.M."/>
            <person name="Green B.R."/>
            <person name="Karpowicz S."/>
            <person name="Kim J.W."/>
            <person name="Kudahl U."/>
            <person name="Lin S."/>
            <person name="Michel G."/>
            <person name="Mittag M."/>
            <person name="Olson B.J."/>
            <person name="Pangilinan J."/>
            <person name="Peng Y."/>
            <person name="Qiu H."/>
            <person name="Shu S."/>
            <person name="Singer J.T."/>
            <person name="Smith A.G."/>
            <person name="Sprecher B.N."/>
            <person name="Wagner V."/>
            <person name="Wang W."/>
            <person name="Wang Z.-Y."/>
            <person name="Yan J."/>
            <person name="Yarish C."/>
            <person name="Zoeuner-Riek S."/>
            <person name="Zhuang Y."/>
            <person name="Zou Y."/>
            <person name="Lindquist E.A."/>
            <person name="Grimwood J."/>
            <person name="Barry K."/>
            <person name="Rokhsar D.S."/>
            <person name="Schmutz J."/>
            <person name="Stiller J.W."/>
            <person name="Grossman A.R."/>
            <person name="Prochnik S.E."/>
        </authorList>
    </citation>
    <scope>NUCLEOTIDE SEQUENCE [LARGE SCALE GENOMIC DNA]</scope>
    <source>
        <strain evidence="2">4086291</strain>
    </source>
</reference>
<dbReference type="Proteomes" id="UP000218209">
    <property type="component" value="Unassembled WGS sequence"/>
</dbReference>
<protein>
    <submittedName>
        <fullName evidence="2">Uncharacterized protein</fullName>
    </submittedName>
</protein>
<evidence type="ECO:0000313" key="2">
    <source>
        <dbReference type="EMBL" id="OSX75882.1"/>
    </source>
</evidence>
<organism evidence="2 3">
    <name type="scientific">Porphyra umbilicalis</name>
    <name type="common">Purple laver</name>
    <name type="synonym">Red alga</name>
    <dbReference type="NCBI Taxonomy" id="2786"/>
    <lineage>
        <taxon>Eukaryota</taxon>
        <taxon>Rhodophyta</taxon>
        <taxon>Bangiophyceae</taxon>
        <taxon>Bangiales</taxon>
        <taxon>Bangiaceae</taxon>
        <taxon>Porphyra</taxon>
    </lineage>
</organism>
<evidence type="ECO:0000313" key="3">
    <source>
        <dbReference type="Proteomes" id="UP000218209"/>
    </source>
</evidence>
<feature type="region of interest" description="Disordered" evidence="1">
    <location>
        <begin position="105"/>
        <end position="125"/>
    </location>
</feature>
<keyword evidence="3" id="KW-1185">Reference proteome</keyword>
<accession>A0A1X6P4S6</accession>